<evidence type="ECO:0000313" key="3">
    <source>
        <dbReference type="Proteomes" id="UP001221898"/>
    </source>
</evidence>
<sequence>MVKRAELIKSKAGTRASRTRRAAAKRNGARRRRPRNDGLLNLQSLSIRGRVNYSEAADVQRVLKQSQMRIWAYCGESGHGVSSASPLQSAPHSLPCSCQHSPSAAPPPPASPGAGGVSIVRQMLSRLATLVRGELSQDRGAAAGLLPSARGSKWHLVSVSRLGATGGRHRRILLPSERQQ</sequence>
<keyword evidence="3" id="KW-1185">Reference proteome</keyword>
<reference evidence="2" key="1">
    <citation type="journal article" date="2023" name="Science">
        <title>Genome structures resolve the early diversification of teleost fishes.</title>
        <authorList>
            <person name="Parey E."/>
            <person name="Louis A."/>
            <person name="Montfort J."/>
            <person name="Bouchez O."/>
            <person name="Roques C."/>
            <person name="Iampietro C."/>
            <person name="Lluch J."/>
            <person name="Castinel A."/>
            <person name="Donnadieu C."/>
            <person name="Desvignes T."/>
            <person name="Floi Bucao C."/>
            <person name="Jouanno E."/>
            <person name="Wen M."/>
            <person name="Mejri S."/>
            <person name="Dirks R."/>
            <person name="Jansen H."/>
            <person name="Henkel C."/>
            <person name="Chen W.J."/>
            <person name="Zahm M."/>
            <person name="Cabau C."/>
            <person name="Klopp C."/>
            <person name="Thompson A.W."/>
            <person name="Robinson-Rechavi M."/>
            <person name="Braasch I."/>
            <person name="Lecointre G."/>
            <person name="Bobe J."/>
            <person name="Postlethwait J.H."/>
            <person name="Berthelot C."/>
            <person name="Roest Crollius H."/>
            <person name="Guiguen Y."/>
        </authorList>
    </citation>
    <scope>NUCLEOTIDE SEQUENCE</scope>
    <source>
        <strain evidence="2">NC1722</strain>
    </source>
</reference>
<dbReference type="AlphaFoldDB" id="A0AAD7WWG4"/>
<name>A0AAD7WWG4_9TELE</name>
<gene>
    <name evidence="2" type="ORF">AAFF_G00163630</name>
</gene>
<accession>A0AAD7WWG4</accession>
<protein>
    <submittedName>
        <fullName evidence="2">Uncharacterized protein</fullName>
    </submittedName>
</protein>
<feature type="compositionally biased region" description="Basic residues" evidence="1">
    <location>
        <begin position="17"/>
        <end position="34"/>
    </location>
</feature>
<comment type="caution">
    <text evidence="2">The sequence shown here is derived from an EMBL/GenBank/DDBJ whole genome shotgun (WGS) entry which is preliminary data.</text>
</comment>
<evidence type="ECO:0000256" key="1">
    <source>
        <dbReference type="SAM" id="MobiDB-lite"/>
    </source>
</evidence>
<evidence type="ECO:0000313" key="2">
    <source>
        <dbReference type="EMBL" id="KAJ8411555.1"/>
    </source>
</evidence>
<dbReference type="EMBL" id="JAINUG010000022">
    <property type="protein sequence ID" value="KAJ8411555.1"/>
    <property type="molecule type" value="Genomic_DNA"/>
</dbReference>
<dbReference type="Proteomes" id="UP001221898">
    <property type="component" value="Unassembled WGS sequence"/>
</dbReference>
<feature type="region of interest" description="Disordered" evidence="1">
    <location>
        <begin position="1"/>
        <end position="37"/>
    </location>
</feature>
<organism evidence="2 3">
    <name type="scientific">Aldrovandia affinis</name>
    <dbReference type="NCBI Taxonomy" id="143900"/>
    <lineage>
        <taxon>Eukaryota</taxon>
        <taxon>Metazoa</taxon>
        <taxon>Chordata</taxon>
        <taxon>Craniata</taxon>
        <taxon>Vertebrata</taxon>
        <taxon>Euteleostomi</taxon>
        <taxon>Actinopterygii</taxon>
        <taxon>Neopterygii</taxon>
        <taxon>Teleostei</taxon>
        <taxon>Notacanthiformes</taxon>
        <taxon>Halosauridae</taxon>
        <taxon>Aldrovandia</taxon>
    </lineage>
</organism>
<proteinExistence type="predicted"/>